<dbReference type="InterPro" id="IPR013155">
    <property type="entry name" value="M/V/L/I-tRNA-synth_anticd-bd"/>
</dbReference>
<keyword evidence="8 15" id="KW-0547">Nucleotide-binding</keyword>
<dbReference type="Proteomes" id="UP000281975">
    <property type="component" value="Unassembled WGS sequence"/>
</dbReference>
<dbReference type="EMBL" id="RBIN01000010">
    <property type="protein sequence ID" value="RKQ95849.1"/>
    <property type="molecule type" value="Genomic_DNA"/>
</dbReference>
<evidence type="ECO:0000256" key="16">
    <source>
        <dbReference type="SAM" id="MobiDB-lite"/>
    </source>
</evidence>
<evidence type="ECO:0000256" key="11">
    <source>
        <dbReference type="ARBA" id="ARBA00022917"/>
    </source>
</evidence>
<evidence type="ECO:0000256" key="12">
    <source>
        <dbReference type="ARBA" id="ARBA00023146"/>
    </source>
</evidence>
<keyword evidence="10 15" id="KW-0067">ATP-binding</keyword>
<dbReference type="NCBIfam" id="TIGR00392">
    <property type="entry name" value="ileS"/>
    <property type="match status" value="1"/>
</dbReference>
<comment type="subcellular location">
    <subcellularLocation>
        <location evidence="2 15">Cytoplasm</location>
    </subcellularLocation>
</comment>
<dbReference type="Pfam" id="PF08264">
    <property type="entry name" value="Anticodon_1"/>
    <property type="match status" value="1"/>
</dbReference>
<evidence type="ECO:0000256" key="9">
    <source>
        <dbReference type="ARBA" id="ARBA00022833"/>
    </source>
</evidence>
<dbReference type="PANTHER" id="PTHR42765:SF1">
    <property type="entry name" value="ISOLEUCINE--TRNA LIGASE, MITOCHONDRIAL"/>
    <property type="match status" value="1"/>
</dbReference>
<dbReference type="PANTHER" id="PTHR42765">
    <property type="entry name" value="SOLEUCYL-TRNA SYNTHETASE"/>
    <property type="match status" value="1"/>
</dbReference>
<dbReference type="RefSeq" id="WP_121173931.1">
    <property type="nucleotide sequence ID" value="NZ_RBIN01000010.1"/>
</dbReference>
<feature type="compositionally biased region" description="Basic and acidic residues" evidence="16">
    <location>
        <begin position="919"/>
        <end position="931"/>
    </location>
</feature>
<dbReference type="GO" id="GO:0000049">
    <property type="term" value="F:tRNA binding"/>
    <property type="evidence" value="ECO:0007669"/>
    <property type="project" value="InterPro"/>
</dbReference>
<evidence type="ECO:0000259" key="17">
    <source>
        <dbReference type="Pfam" id="PF00133"/>
    </source>
</evidence>
<name>A0A420WT29_9GAMM</name>
<dbReference type="GO" id="GO:0002161">
    <property type="term" value="F:aminoacyl-tRNA deacylase activity"/>
    <property type="evidence" value="ECO:0007669"/>
    <property type="project" value="InterPro"/>
</dbReference>
<evidence type="ECO:0000256" key="5">
    <source>
        <dbReference type="ARBA" id="ARBA00022490"/>
    </source>
</evidence>
<dbReference type="InterPro" id="IPR002300">
    <property type="entry name" value="aa-tRNA-synth_Ia"/>
</dbReference>
<protein>
    <recommendedName>
        <fullName evidence="15">Isoleucine--tRNA ligase</fullName>
        <ecNumber evidence="15">6.1.1.5</ecNumber>
    </recommendedName>
    <alternativeName>
        <fullName evidence="15">Isoleucyl-tRNA synthetase</fullName>
        <shortName evidence="15">IleRS</shortName>
    </alternativeName>
</protein>
<dbReference type="InterPro" id="IPR001412">
    <property type="entry name" value="aa-tRNA-synth_I_CS"/>
</dbReference>
<reference evidence="19 20" key="1">
    <citation type="submission" date="2018-10" db="EMBL/GenBank/DDBJ databases">
        <title>Genomic Encyclopedia of Type Strains, Phase IV (KMG-IV): sequencing the most valuable type-strain genomes for metagenomic binning, comparative biology and taxonomic classification.</title>
        <authorList>
            <person name="Goeker M."/>
        </authorList>
    </citation>
    <scope>NUCLEOTIDE SEQUENCE [LARGE SCALE GENOMIC DNA]</scope>
    <source>
        <strain evidence="19 20">DSM 23229</strain>
    </source>
</reference>
<evidence type="ECO:0000256" key="8">
    <source>
        <dbReference type="ARBA" id="ARBA00022741"/>
    </source>
</evidence>
<comment type="subunit">
    <text evidence="4 15">Monomer.</text>
</comment>
<organism evidence="19 20">
    <name type="scientific">Kushneria sinocarnis</name>
    <dbReference type="NCBI Taxonomy" id="595502"/>
    <lineage>
        <taxon>Bacteria</taxon>
        <taxon>Pseudomonadati</taxon>
        <taxon>Pseudomonadota</taxon>
        <taxon>Gammaproteobacteria</taxon>
        <taxon>Oceanospirillales</taxon>
        <taxon>Halomonadaceae</taxon>
        <taxon>Kushneria</taxon>
    </lineage>
</organism>
<dbReference type="Gene3D" id="3.40.50.620">
    <property type="entry name" value="HUPs"/>
    <property type="match status" value="2"/>
</dbReference>
<evidence type="ECO:0000256" key="15">
    <source>
        <dbReference type="HAMAP-Rule" id="MF_02002"/>
    </source>
</evidence>
<dbReference type="InterPro" id="IPR023585">
    <property type="entry name" value="Ile-tRNA-ligase_type1"/>
</dbReference>
<keyword evidence="9" id="KW-0862">Zinc</keyword>
<feature type="short sequence motif" description="'KMSKS' region" evidence="15">
    <location>
        <begin position="614"/>
        <end position="618"/>
    </location>
</feature>
<evidence type="ECO:0000256" key="2">
    <source>
        <dbReference type="ARBA" id="ARBA00004496"/>
    </source>
</evidence>
<dbReference type="InterPro" id="IPR009080">
    <property type="entry name" value="tRNAsynth_Ia_anticodon-bd"/>
</dbReference>
<evidence type="ECO:0000313" key="19">
    <source>
        <dbReference type="EMBL" id="RKQ95849.1"/>
    </source>
</evidence>
<evidence type="ECO:0000256" key="13">
    <source>
        <dbReference type="ARBA" id="ARBA00025217"/>
    </source>
</evidence>
<dbReference type="Gene3D" id="1.10.730.20">
    <property type="match status" value="1"/>
</dbReference>
<dbReference type="AlphaFoldDB" id="A0A420WT29"/>
<comment type="function">
    <text evidence="13 15">Catalyzes the attachment of isoleucine to tRNA(Ile). As IleRS can inadvertently accommodate and process structurally similar amino acids such as valine, to avoid such errors it has two additional distinct tRNA(Ile)-dependent editing activities. One activity is designated as 'pretransfer' editing and involves the hydrolysis of activated Val-AMP. The other activity is designated 'posttransfer' editing and involves deacylation of mischarged Val-tRNA(Ile).</text>
</comment>
<feature type="region of interest" description="Disordered" evidence="16">
    <location>
        <begin position="919"/>
        <end position="950"/>
    </location>
</feature>
<dbReference type="SUPFAM" id="SSF50677">
    <property type="entry name" value="ValRS/IleRS/LeuRS editing domain"/>
    <property type="match status" value="1"/>
</dbReference>
<dbReference type="EC" id="6.1.1.5" evidence="15"/>
<keyword evidence="11 15" id="KW-0648">Protein biosynthesis</keyword>
<dbReference type="GO" id="GO:0004822">
    <property type="term" value="F:isoleucine-tRNA ligase activity"/>
    <property type="evidence" value="ECO:0007669"/>
    <property type="project" value="UniProtKB-UniRule"/>
</dbReference>
<dbReference type="CDD" id="cd07960">
    <property type="entry name" value="Anticodon_Ia_Ile_BEm"/>
    <property type="match status" value="1"/>
</dbReference>
<dbReference type="Gene3D" id="3.90.740.10">
    <property type="entry name" value="Valyl/Leucyl/Isoleucyl-tRNA synthetase, editing domain"/>
    <property type="match status" value="1"/>
</dbReference>
<dbReference type="GO" id="GO:0005524">
    <property type="term" value="F:ATP binding"/>
    <property type="evidence" value="ECO:0007669"/>
    <property type="project" value="UniProtKB-UniRule"/>
</dbReference>
<comment type="catalytic activity">
    <reaction evidence="14 15">
        <text>tRNA(Ile) + L-isoleucine + ATP = L-isoleucyl-tRNA(Ile) + AMP + diphosphate</text>
        <dbReference type="Rhea" id="RHEA:11060"/>
        <dbReference type="Rhea" id="RHEA-COMP:9666"/>
        <dbReference type="Rhea" id="RHEA-COMP:9695"/>
        <dbReference type="ChEBI" id="CHEBI:30616"/>
        <dbReference type="ChEBI" id="CHEBI:33019"/>
        <dbReference type="ChEBI" id="CHEBI:58045"/>
        <dbReference type="ChEBI" id="CHEBI:78442"/>
        <dbReference type="ChEBI" id="CHEBI:78528"/>
        <dbReference type="ChEBI" id="CHEBI:456215"/>
        <dbReference type="EC" id="6.1.1.5"/>
    </reaction>
</comment>
<keyword evidence="5 15" id="KW-0963">Cytoplasm</keyword>
<keyword evidence="7" id="KW-0479">Metal-binding</keyword>
<keyword evidence="12 15" id="KW-0030">Aminoacyl-tRNA synthetase</keyword>
<dbReference type="InterPro" id="IPR014729">
    <property type="entry name" value="Rossmann-like_a/b/a_fold"/>
</dbReference>
<sequence>MSDYKHTLNLPHTDFPMRGNLPSQEPRRIQRWHEIGLYQRLREIGRNREKFVLHDGPPYANGSIHIGHAVNKILKDFIVKSKTLAGLDAPYVPGWDCHGLPIEHRVETSHGKHLAPEKTRELCRAYAAEQIDVQRTDFVRLGVVGDWENPYRTMDYANEAGEIRALARMVDQGFVFKGLKPVNWCFDCGSALAEAEVEYQNKESDAIDVAFAAVDDGRLAEAFGLTTLPAPAAAMIWTTTPWTIPANQALNAHPDFTYALVHVGERVLLLAEELVESCLERYGLEGETLATAPGSALELLEFRHPLAALDAGYERVSPVQLADYVELGAGTGVVHSAPAYGEDDFFTCRRYGMDFEEILNPVQGDGIYAESLPLFGGQNIWKANAHIVEALEQAGSLLAHRRMEHSYMHCWRHKTPLVYRATAQWFVRMDQAGREGQSLRERALAGVEATRFHPAWGQARLRGMIESRPDWCISRQRNWGVPIPFFLHRETGELHPRTVELMEEVARRVEEAGIEAWFQLDSAELLGDEAAQYDKVSDTLDVWFDSGTTHFHVMRGSHPMGHAEGPIADLYLEGSDQHRGWFHSSLLTGSAIDGRPPYRALLTHGFTVDADGRKMSKSLGNVIAPQQVMDRLGADILRLWVASTDYSGEMAVSDEILKRTADAYRRIRNTSRFLLGNLTGFEPQRDLVAFDDMLALDRWLVDRASLLQARIEQAYEEYRFLDIYQQVHTFCSRDLGSFYLDVIKDRQYTTQADSLARRSCQSALYHVIEAICRWIAPITSFTAEEINEHIPGEREESVFFTTFYDGLSRLPDDAPMGREFWEQVLEVRQAVNKRLEAARNDGLIRGSLDSEITLYVDDRLHALLAPLGEELRFVLITSEVTLKPIAEAGAQAVESELEGLRVSVIASPYEKCARSWERRPDVGTHPDHPTLTERSILNLPDGPGEVRRYA</sequence>
<comment type="cofactor">
    <cofactor evidence="1">
        <name>Zn(2+)</name>
        <dbReference type="ChEBI" id="CHEBI:29105"/>
    </cofactor>
</comment>
<dbReference type="InterPro" id="IPR002301">
    <property type="entry name" value="Ile-tRNA-ligase"/>
</dbReference>
<feature type="domain" description="Methionyl/Valyl/Leucyl/Isoleucyl-tRNA synthetase anticodon-binding" evidence="18">
    <location>
        <begin position="697"/>
        <end position="851"/>
    </location>
</feature>
<dbReference type="GO" id="GO:0046872">
    <property type="term" value="F:metal ion binding"/>
    <property type="evidence" value="ECO:0007669"/>
    <property type="project" value="UniProtKB-KW"/>
</dbReference>
<dbReference type="FunFam" id="3.40.50.620:FF:000048">
    <property type="entry name" value="Isoleucine--tRNA ligase"/>
    <property type="match status" value="1"/>
</dbReference>
<dbReference type="InterPro" id="IPR033708">
    <property type="entry name" value="Anticodon_Ile_BEm"/>
</dbReference>
<dbReference type="GO" id="GO:0005829">
    <property type="term" value="C:cytosol"/>
    <property type="evidence" value="ECO:0007669"/>
    <property type="project" value="TreeGrafter"/>
</dbReference>
<dbReference type="InterPro" id="IPR009008">
    <property type="entry name" value="Val/Leu/Ile-tRNA-synth_edit"/>
</dbReference>
<feature type="binding site" evidence="15">
    <location>
        <position position="617"/>
    </location>
    <ligand>
        <name>ATP</name>
        <dbReference type="ChEBI" id="CHEBI:30616"/>
    </ligand>
</feature>
<evidence type="ECO:0000256" key="4">
    <source>
        <dbReference type="ARBA" id="ARBA00011245"/>
    </source>
</evidence>
<dbReference type="PROSITE" id="PS00178">
    <property type="entry name" value="AA_TRNA_LIGASE_I"/>
    <property type="match status" value="1"/>
</dbReference>
<dbReference type="FunFam" id="1.10.730.20:FF:000001">
    <property type="entry name" value="Isoleucine--tRNA ligase"/>
    <property type="match status" value="1"/>
</dbReference>
<evidence type="ECO:0000256" key="3">
    <source>
        <dbReference type="ARBA" id="ARBA00006887"/>
    </source>
</evidence>
<evidence type="ECO:0000256" key="14">
    <source>
        <dbReference type="ARBA" id="ARBA00048359"/>
    </source>
</evidence>
<evidence type="ECO:0000256" key="6">
    <source>
        <dbReference type="ARBA" id="ARBA00022598"/>
    </source>
</evidence>
<evidence type="ECO:0000256" key="1">
    <source>
        <dbReference type="ARBA" id="ARBA00001947"/>
    </source>
</evidence>
<comment type="domain">
    <text evidence="15">IleRS has two distinct active sites: one for aminoacylation and one for editing. The misactivated valine is translocated from the active site to the editing site, which sterically excludes the correctly activated isoleucine. The single editing site contains two valyl binding pockets, one specific for each substrate (Val-AMP or Val-tRNA(Ile)).</text>
</comment>
<evidence type="ECO:0000313" key="20">
    <source>
        <dbReference type="Proteomes" id="UP000281975"/>
    </source>
</evidence>
<evidence type="ECO:0000256" key="10">
    <source>
        <dbReference type="ARBA" id="ARBA00022840"/>
    </source>
</evidence>
<dbReference type="FunFam" id="3.40.50.620:FF:000042">
    <property type="entry name" value="Isoleucine--tRNA ligase"/>
    <property type="match status" value="1"/>
</dbReference>
<feature type="domain" description="Aminoacyl-tRNA synthetase class Ia" evidence="17">
    <location>
        <begin position="29"/>
        <end position="652"/>
    </location>
</feature>
<dbReference type="InterPro" id="IPR050081">
    <property type="entry name" value="Ile-tRNA_ligase"/>
</dbReference>
<dbReference type="PRINTS" id="PR00984">
    <property type="entry name" value="TRNASYNTHILE"/>
</dbReference>
<evidence type="ECO:0000259" key="18">
    <source>
        <dbReference type="Pfam" id="PF08264"/>
    </source>
</evidence>
<dbReference type="GO" id="GO:0006428">
    <property type="term" value="P:isoleucyl-tRNA aminoacylation"/>
    <property type="evidence" value="ECO:0007669"/>
    <property type="project" value="UniProtKB-UniRule"/>
</dbReference>
<comment type="caution">
    <text evidence="15">Lacks conserved residue(s) required for the propagation of feature annotation.</text>
</comment>
<dbReference type="SUPFAM" id="SSF47323">
    <property type="entry name" value="Anticodon-binding domain of a subclass of class I aminoacyl-tRNA synthetases"/>
    <property type="match status" value="1"/>
</dbReference>
<feature type="short sequence motif" description="'HIGH' region" evidence="15">
    <location>
        <begin position="58"/>
        <end position="68"/>
    </location>
</feature>
<dbReference type="OrthoDB" id="9810365at2"/>
<keyword evidence="6 15" id="KW-0436">Ligase</keyword>
<dbReference type="SUPFAM" id="SSF52374">
    <property type="entry name" value="Nucleotidylyl transferase"/>
    <property type="match status" value="1"/>
</dbReference>
<keyword evidence="20" id="KW-1185">Reference proteome</keyword>
<accession>A0A420WT29</accession>
<feature type="binding site" evidence="15">
    <location>
        <position position="573"/>
    </location>
    <ligand>
        <name>L-isoleucyl-5'-AMP</name>
        <dbReference type="ChEBI" id="CHEBI:178002"/>
    </ligand>
</feature>
<evidence type="ECO:0000256" key="7">
    <source>
        <dbReference type="ARBA" id="ARBA00022723"/>
    </source>
</evidence>
<dbReference type="Pfam" id="PF00133">
    <property type="entry name" value="tRNA-synt_1"/>
    <property type="match status" value="1"/>
</dbReference>
<proteinExistence type="inferred from homology"/>
<dbReference type="HAMAP" id="MF_02002">
    <property type="entry name" value="Ile_tRNA_synth_type1"/>
    <property type="match status" value="1"/>
</dbReference>
<gene>
    <name evidence="15" type="primary">ileS</name>
    <name evidence="19" type="ORF">C7446_3034</name>
</gene>
<comment type="caution">
    <text evidence="19">The sequence shown here is derived from an EMBL/GenBank/DDBJ whole genome shotgun (WGS) entry which is preliminary data.</text>
</comment>
<comment type="similarity">
    <text evidence="3 15">Belongs to the class-I aminoacyl-tRNA synthetase family. IleS type 1 subfamily.</text>
</comment>